<dbReference type="InterPro" id="IPR013785">
    <property type="entry name" value="Aldolase_TIM"/>
</dbReference>
<dbReference type="InterPro" id="IPR022998">
    <property type="entry name" value="ThiamineP_synth_TenI"/>
</dbReference>
<evidence type="ECO:0000313" key="2">
    <source>
        <dbReference type="EMBL" id="GEN64352.1"/>
    </source>
</evidence>
<protein>
    <submittedName>
        <fullName evidence="2">Thiamine-phosphate synthase</fullName>
    </submittedName>
</protein>
<proteinExistence type="predicted"/>
<dbReference type="EMBL" id="BJYG01000039">
    <property type="protein sequence ID" value="GEN64352.1"/>
    <property type="molecule type" value="Genomic_DNA"/>
</dbReference>
<name>A0A511XN27_9PROT</name>
<dbReference type="GO" id="GO:0009228">
    <property type="term" value="P:thiamine biosynthetic process"/>
    <property type="evidence" value="ECO:0007669"/>
    <property type="project" value="UniProtKB-KW"/>
</dbReference>
<dbReference type="RefSeq" id="WP_183187335.1">
    <property type="nucleotide sequence ID" value="NZ_JACIDL010000002.1"/>
</dbReference>
<sequence>MTDSTMTAAQNETPDEGARSELYLVTPVISDAAQFLPRLEPVLRACPVAAIRLRLAPGPREVQAGVIEALRGPIQEQGVALMLDGLPALARATGCDGAHVDASDVVAARKALGDDLQLGAFCGMSRDLAMQAGMEGADYVSFGAFSETSDAEAVALLRWWTEVMELPAVAEYVVSGTESEGTAVADRLMRTADFVAVGTEEDGAEAAGGVWDAPFTLLRTIGAASQGLLS</sequence>
<feature type="domain" description="Thiamine phosphate synthase/TenI" evidence="1">
    <location>
        <begin position="22"/>
        <end position="170"/>
    </location>
</feature>
<organism evidence="2 3">
    <name type="scientific">Acetobacter oeni</name>
    <dbReference type="NCBI Taxonomy" id="304077"/>
    <lineage>
        <taxon>Bacteria</taxon>
        <taxon>Pseudomonadati</taxon>
        <taxon>Pseudomonadota</taxon>
        <taxon>Alphaproteobacteria</taxon>
        <taxon>Acetobacterales</taxon>
        <taxon>Acetobacteraceae</taxon>
        <taxon>Acetobacter</taxon>
    </lineage>
</organism>
<evidence type="ECO:0000259" key="1">
    <source>
        <dbReference type="Pfam" id="PF02581"/>
    </source>
</evidence>
<accession>A0A511XN27</accession>
<reference evidence="2 3" key="1">
    <citation type="submission" date="2019-07" db="EMBL/GenBank/DDBJ databases">
        <title>Whole genome shotgun sequence of Acetobacter oeni NBRC 105207.</title>
        <authorList>
            <person name="Hosoyama A."/>
            <person name="Uohara A."/>
            <person name="Ohji S."/>
            <person name="Ichikawa N."/>
        </authorList>
    </citation>
    <scope>NUCLEOTIDE SEQUENCE [LARGE SCALE GENOMIC DNA]</scope>
    <source>
        <strain evidence="2 3">NBRC 105207</strain>
    </source>
</reference>
<keyword evidence="3" id="KW-1185">Reference proteome</keyword>
<dbReference type="InterPro" id="IPR036206">
    <property type="entry name" value="ThiamineP_synth_sf"/>
</dbReference>
<dbReference type="Proteomes" id="UP000321746">
    <property type="component" value="Unassembled WGS sequence"/>
</dbReference>
<evidence type="ECO:0000313" key="3">
    <source>
        <dbReference type="Proteomes" id="UP000321746"/>
    </source>
</evidence>
<comment type="caution">
    <text evidence="2">The sequence shown here is derived from an EMBL/GenBank/DDBJ whole genome shotgun (WGS) entry which is preliminary data.</text>
</comment>
<dbReference type="Gene3D" id="3.20.20.70">
    <property type="entry name" value="Aldolase class I"/>
    <property type="match status" value="1"/>
</dbReference>
<dbReference type="SUPFAM" id="SSF51391">
    <property type="entry name" value="Thiamin phosphate synthase"/>
    <property type="match status" value="1"/>
</dbReference>
<dbReference type="CDD" id="cd00564">
    <property type="entry name" value="TMP_TenI"/>
    <property type="match status" value="1"/>
</dbReference>
<dbReference type="Pfam" id="PF02581">
    <property type="entry name" value="TMP-TENI"/>
    <property type="match status" value="1"/>
</dbReference>
<dbReference type="AlphaFoldDB" id="A0A511XN27"/>
<gene>
    <name evidence="2" type="primary">thiE_2</name>
    <name evidence="2" type="ORF">AOE01nite_25760</name>
</gene>